<dbReference type="EMBL" id="BKCJ010076855">
    <property type="protein sequence ID" value="GEW84905.1"/>
    <property type="molecule type" value="Genomic_DNA"/>
</dbReference>
<protein>
    <submittedName>
        <fullName evidence="2">Uncharacterized protein</fullName>
    </submittedName>
</protein>
<evidence type="ECO:0000256" key="1">
    <source>
        <dbReference type="SAM" id="MobiDB-lite"/>
    </source>
</evidence>
<reference evidence="2" key="1">
    <citation type="journal article" date="2019" name="Sci. Rep.">
        <title>Draft genome of Tanacetum cinerariifolium, the natural source of mosquito coil.</title>
        <authorList>
            <person name="Yamashiro T."/>
            <person name="Shiraishi A."/>
            <person name="Satake H."/>
            <person name="Nakayama K."/>
        </authorList>
    </citation>
    <scope>NUCLEOTIDE SEQUENCE</scope>
</reference>
<proteinExistence type="predicted"/>
<evidence type="ECO:0000313" key="2">
    <source>
        <dbReference type="EMBL" id="GEW84905.1"/>
    </source>
</evidence>
<feature type="compositionally biased region" description="Polar residues" evidence="1">
    <location>
        <begin position="286"/>
        <end position="301"/>
    </location>
</feature>
<dbReference type="AlphaFoldDB" id="A0A699GYM5"/>
<organism evidence="2">
    <name type="scientific">Tanacetum cinerariifolium</name>
    <name type="common">Dalmatian daisy</name>
    <name type="synonym">Chrysanthemum cinerariifolium</name>
    <dbReference type="NCBI Taxonomy" id="118510"/>
    <lineage>
        <taxon>Eukaryota</taxon>
        <taxon>Viridiplantae</taxon>
        <taxon>Streptophyta</taxon>
        <taxon>Embryophyta</taxon>
        <taxon>Tracheophyta</taxon>
        <taxon>Spermatophyta</taxon>
        <taxon>Magnoliopsida</taxon>
        <taxon>eudicotyledons</taxon>
        <taxon>Gunneridae</taxon>
        <taxon>Pentapetalae</taxon>
        <taxon>asterids</taxon>
        <taxon>campanulids</taxon>
        <taxon>Asterales</taxon>
        <taxon>Asteraceae</taxon>
        <taxon>Asteroideae</taxon>
        <taxon>Anthemideae</taxon>
        <taxon>Anthemidinae</taxon>
        <taxon>Tanacetum</taxon>
    </lineage>
</organism>
<feature type="compositionally biased region" description="Basic and acidic residues" evidence="1">
    <location>
        <begin position="1"/>
        <end position="21"/>
    </location>
</feature>
<accession>A0A699GYM5</accession>
<gene>
    <name evidence="2" type="ORF">Tci_256881</name>
</gene>
<name>A0A699GYM5_TANCI</name>
<sequence>MGNFKEFKVDKDNETEEKSAESDTEVNDTSGSDLKDLDYDLKHDELFDDDEHIIEDVHVIMNNFHLNPNPKHDLSIVAVEVHEDDLDVINYDLFRNELDDGIDYERRTQLRELKRIGKKNQGPNNVFAMGKNVFSQTKGGLVIRENNISGKHNFLGKDKTVKGRWEVRTLIEDHKCLQSREIKACTSRICPVAYDIVEAESKASWCWFLNLLEGNLGIFDAIIKSAIDYIVDWNGGYLYQVTGLIGSNVLLTWIKGKGYKGQGGASQSGGFSQHSQVARQAVGARNVSSKAVGSSQHSQAPRQAVGARNASSQAGGSN</sequence>
<feature type="region of interest" description="Disordered" evidence="1">
    <location>
        <begin position="265"/>
        <end position="318"/>
    </location>
</feature>
<comment type="caution">
    <text evidence="2">The sequence shown here is derived from an EMBL/GenBank/DDBJ whole genome shotgun (WGS) entry which is preliminary data.</text>
</comment>
<feature type="compositionally biased region" description="Polar residues" evidence="1">
    <location>
        <begin position="309"/>
        <end position="318"/>
    </location>
</feature>
<feature type="region of interest" description="Disordered" evidence="1">
    <location>
        <begin position="1"/>
        <end position="34"/>
    </location>
</feature>